<name>A0ACB0E3U8_RANTA</name>
<evidence type="ECO:0000313" key="1">
    <source>
        <dbReference type="EMBL" id="CAI9695297.1"/>
    </source>
</evidence>
<accession>A0ACB0E3U8</accession>
<proteinExistence type="predicted"/>
<dbReference type="Proteomes" id="UP001162501">
    <property type="component" value="Chromosome 14"/>
</dbReference>
<reference evidence="1" key="1">
    <citation type="submission" date="2023-05" db="EMBL/GenBank/DDBJ databases">
        <authorList>
            <consortium name="ELIXIR-Norway"/>
        </authorList>
    </citation>
    <scope>NUCLEOTIDE SEQUENCE</scope>
</reference>
<evidence type="ECO:0000313" key="2">
    <source>
        <dbReference type="Proteomes" id="UP001162501"/>
    </source>
</evidence>
<sequence>MPLKVLNILQKTAGPLLTPTITTKGLPRNESNQRIVRICKSPHPRKAVFTQRCALLPVLSLWAWLSSERSPSVSSQPLVDNSGRCGSRPLVPALSPAAVESGECKEGGQAPGSFWASQFDAGSPGVLGAERFLSSDAPAALRGRGQAEEHPDHFPDGEMEASELSAALSLRCSLESFPWLTL</sequence>
<organism evidence="1 2">
    <name type="scientific">Rangifer tarandus platyrhynchus</name>
    <name type="common">Svalbard reindeer</name>
    <dbReference type="NCBI Taxonomy" id="3082113"/>
    <lineage>
        <taxon>Eukaryota</taxon>
        <taxon>Metazoa</taxon>
        <taxon>Chordata</taxon>
        <taxon>Craniata</taxon>
        <taxon>Vertebrata</taxon>
        <taxon>Euteleostomi</taxon>
        <taxon>Mammalia</taxon>
        <taxon>Eutheria</taxon>
        <taxon>Laurasiatheria</taxon>
        <taxon>Artiodactyla</taxon>
        <taxon>Ruminantia</taxon>
        <taxon>Pecora</taxon>
        <taxon>Cervidae</taxon>
        <taxon>Odocoileinae</taxon>
        <taxon>Rangifer</taxon>
    </lineage>
</organism>
<dbReference type="EMBL" id="OX596098">
    <property type="protein sequence ID" value="CAI9695297.1"/>
    <property type="molecule type" value="Genomic_DNA"/>
</dbReference>
<protein>
    <submittedName>
        <fullName evidence="1">Uncharacterized protein</fullName>
    </submittedName>
</protein>
<gene>
    <name evidence="1" type="ORF">MRATA1EN3_LOCUS6510</name>
</gene>